<gene>
    <name evidence="1" type="ORF">NIOZUU157_00118</name>
</gene>
<accession>A0A7S9STZ6</accession>
<evidence type="ECO:0000313" key="1">
    <source>
        <dbReference type="EMBL" id="QPI16235.1"/>
    </source>
</evidence>
<name>A0A7S9STZ6_9VIRU</name>
<reference evidence="1" key="1">
    <citation type="submission" date="2020-08" db="EMBL/GenBank/DDBJ databases">
        <title>Bridging the membrane lipid divide: bacteria of the FCB group superphylum have the potential to synthesize archaeal ether lipids.</title>
        <authorList>
            <person name="Villanueva L."/>
            <person name="von Meijenfeldt F.A.B."/>
            <person name="Westbye A.B."/>
            <person name="Yadav S."/>
            <person name="Hopmans E.C."/>
            <person name="Dutilh B.E."/>
            <person name="Sinninghe Damste J.S."/>
        </authorList>
    </citation>
    <scope>NUCLEOTIDE SEQUENCE</scope>
    <source>
        <strain evidence="1">NIOZ-UU157</strain>
    </source>
</reference>
<protein>
    <submittedName>
        <fullName evidence="1">Uncharacterized protein</fullName>
    </submittedName>
</protein>
<dbReference type="EMBL" id="MW030544">
    <property type="protein sequence ID" value="QPI16235.1"/>
    <property type="molecule type" value="Genomic_DNA"/>
</dbReference>
<organism evidence="1">
    <name type="scientific">Virus NIOZ-UU157</name>
    <dbReference type="NCBI Taxonomy" id="2763269"/>
    <lineage>
        <taxon>Viruses</taxon>
    </lineage>
</organism>
<proteinExistence type="predicted"/>
<sequence length="96" mass="10767">MIEIVKEKPIKSTTSVEGILVQVTGGQWYGITIFRPARNPWLGRASKSTTTGRTEFTVGSETFQMQFKDKPNFEELKETLVNVLNGAEPVKCKIAY</sequence>